<dbReference type="AlphaFoldDB" id="A0A9N8HVD1"/>
<comment type="similarity">
    <text evidence="1">Belongs to the bacterial solute-binding protein 3 family.</text>
</comment>
<organism evidence="7 8">
    <name type="scientific">Seminavis robusta</name>
    <dbReference type="NCBI Taxonomy" id="568900"/>
    <lineage>
        <taxon>Eukaryota</taxon>
        <taxon>Sar</taxon>
        <taxon>Stramenopiles</taxon>
        <taxon>Ochrophyta</taxon>
        <taxon>Bacillariophyta</taxon>
        <taxon>Bacillariophyceae</taxon>
        <taxon>Bacillariophycidae</taxon>
        <taxon>Naviculales</taxon>
        <taxon>Naviculaceae</taxon>
        <taxon>Seminavis</taxon>
    </lineage>
</organism>
<comment type="caution">
    <text evidence="7">The sequence shown here is derived from an EMBL/GenBank/DDBJ whole genome shotgun (WGS) entry which is preliminary data.</text>
</comment>
<evidence type="ECO:0000313" key="7">
    <source>
        <dbReference type="EMBL" id="CAB9527261.1"/>
    </source>
</evidence>
<reference evidence="7" key="1">
    <citation type="submission" date="2020-06" db="EMBL/GenBank/DDBJ databases">
        <authorList>
            <consortium name="Plant Systems Biology data submission"/>
        </authorList>
    </citation>
    <scope>NUCLEOTIDE SEQUENCE</scope>
    <source>
        <strain evidence="7">D6</strain>
    </source>
</reference>
<accession>A0A9N8HVD1</accession>
<dbReference type="GO" id="GO:0006865">
    <property type="term" value="P:amino acid transport"/>
    <property type="evidence" value="ECO:0007669"/>
    <property type="project" value="TreeGrafter"/>
</dbReference>
<dbReference type="PANTHER" id="PTHR30085:SF6">
    <property type="entry name" value="ABC TRANSPORTER GLUTAMINE-BINDING PROTEIN GLNH"/>
    <property type="match status" value="1"/>
</dbReference>
<dbReference type="Gene3D" id="3.40.190.10">
    <property type="entry name" value="Periplasmic binding protein-like II"/>
    <property type="match status" value="3"/>
</dbReference>
<feature type="region of interest" description="Disordered" evidence="4">
    <location>
        <begin position="100"/>
        <end position="119"/>
    </location>
</feature>
<dbReference type="SUPFAM" id="SSF53850">
    <property type="entry name" value="Periplasmic binding protein-like II"/>
    <property type="match status" value="1"/>
</dbReference>
<feature type="compositionally biased region" description="Acidic residues" evidence="4">
    <location>
        <begin position="1"/>
        <end position="11"/>
    </location>
</feature>
<feature type="compositionally biased region" description="Low complexity" evidence="4">
    <location>
        <begin position="154"/>
        <end position="175"/>
    </location>
</feature>
<evidence type="ECO:0000256" key="5">
    <source>
        <dbReference type="SAM" id="Phobius"/>
    </source>
</evidence>
<evidence type="ECO:0000256" key="2">
    <source>
        <dbReference type="ARBA" id="ARBA00022448"/>
    </source>
</evidence>
<evidence type="ECO:0000256" key="3">
    <source>
        <dbReference type="ARBA" id="ARBA00022729"/>
    </source>
</evidence>
<keyword evidence="2" id="KW-0813">Transport</keyword>
<dbReference type="EMBL" id="CAICTM010001965">
    <property type="protein sequence ID" value="CAB9527261.1"/>
    <property type="molecule type" value="Genomic_DNA"/>
</dbReference>
<feature type="region of interest" description="Disordered" evidence="4">
    <location>
        <begin position="1"/>
        <end position="95"/>
    </location>
</feature>
<feature type="transmembrane region" description="Helical" evidence="5">
    <location>
        <begin position="252"/>
        <end position="274"/>
    </location>
</feature>
<dbReference type="InterPro" id="IPR051455">
    <property type="entry name" value="Bact_solute-bind_prot3"/>
</dbReference>
<dbReference type="Proteomes" id="UP001153069">
    <property type="component" value="Unassembled WGS sequence"/>
</dbReference>
<name>A0A9N8HVD1_9STRA</name>
<feature type="domain" description="Solute-binding protein family 3/N-terminal" evidence="6">
    <location>
        <begin position="311"/>
        <end position="547"/>
    </location>
</feature>
<sequence length="847" mass="91957">MSDYGSSDDEEKTFLKVLNPSGVHAGSKEPQNEKAKDETTSCQIANHTKLADSSHNLGMNDAETKTGKNPSGSKGFADWEQNEEARATPVANVPTVARREVSTASNMSGGSIPPPPQPYLQRSIPIQPVIGLDWDNPEFAPGAVRVFGPNYTHSTTSSLPGESSESSSSCSSHPSNTTAGEDVATPVVTTAVRVQDPDITRREIEAEIRQSIMNEVVLADAVVIPVSDSNDQEGGIQSDDANHLRVGKRKRLCLYLILALVLLAVVAVVAGIALPRASTNSTSTGAGTSESSLVNNATTKSTLEIVRERGYVKCGVSDGFVGFASTARTGKLEGISVDQCRAIAIVVFGNPNQVELIDITIFERGQKLYERTVDVVGQYVLKRMKPDVHDPAFGRGLTFSAPFFYSGFGFVGEPSLVDCADRLDSFSEECRPLRLCVTVNTVNEDTLQEVLPGAVVVPCDLPIDLTHKFIRGDCNVLATQPAGAAEERFRLAGYDREFKVGENLFSMEAMGMVTIDDDPEWARVVNLVILTFFIAEAHSITQANAEDMRSLFHVEDQNNPMAYSMVTIVNQFGNYAELYERHLESVAPRRGPNILYSQSDTSGRLYSVPFRNLDVVGPGPIPNRTLDTIIKRGHLRCGVRAHKGFANVPADAEDKWSGLDVEFCRALGAAIFAGTLSSVEFVDLAAMEANSNRVDFGHGNTLLADSFVDVIAGSRVSIKLMLGSEAAPGFCFGQTYFVNAGTMSEYALMTRDDDSQWVAFVYWVTMAIIYAEEKSIGQMDFVQMPITRLFGEELKQCFRDSVAAVGNYGEIYNRTLQSILPRSGPNMLNEQINGSGLGPQHVAVPLY</sequence>
<evidence type="ECO:0000256" key="1">
    <source>
        <dbReference type="ARBA" id="ARBA00010333"/>
    </source>
</evidence>
<proteinExistence type="inferred from homology"/>
<feature type="region of interest" description="Disordered" evidence="4">
    <location>
        <begin position="154"/>
        <end position="184"/>
    </location>
</feature>
<dbReference type="SMART" id="SM00062">
    <property type="entry name" value="PBPb"/>
    <property type="match status" value="1"/>
</dbReference>
<gene>
    <name evidence="7" type="ORF">SEMRO_1967_G308340.1</name>
</gene>
<feature type="compositionally biased region" description="Basic and acidic residues" evidence="4">
    <location>
        <begin position="26"/>
        <end position="39"/>
    </location>
</feature>
<dbReference type="OrthoDB" id="10056896at2759"/>
<keyword evidence="5" id="KW-0812">Transmembrane</keyword>
<evidence type="ECO:0000259" key="6">
    <source>
        <dbReference type="SMART" id="SM00062"/>
    </source>
</evidence>
<evidence type="ECO:0000313" key="8">
    <source>
        <dbReference type="Proteomes" id="UP001153069"/>
    </source>
</evidence>
<keyword evidence="5" id="KW-1133">Transmembrane helix</keyword>
<feature type="compositionally biased region" description="Polar residues" evidence="4">
    <location>
        <begin position="40"/>
        <end position="57"/>
    </location>
</feature>
<dbReference type="InterPro" id="IPR001638">
    <property type="entry name" value="Solute-binding_3/MltF_N"/>
</dbReference>
<dbReference type="PANTHER" id="PTHR30085">
    <property type="entry name" value="AMINO ACID ABC TRANSPORTER PERMEASE"/>
    <property type="match status" value="1"/>
</dbReference>
<keyword evidence="5" id="KW-0472">Membrane</keyword>
<keyword evidence="3" id="KW-0732">Signal</keyword>
<keyword evidence="8" id="KW-1185">Reference proteome</keyword>
<protein>
    <submittedName>
        <fullName evidence="7">Amino-acid ABC transporter-binding protein YhdW</fullName>
    </submittedName>
</protein>
<evidence type="ECO:0000256" key="4">
    <source>
        <dbReference type="SAM" id="MobiDB-lite"/>
    </source>
</evidence>